<reference evidence="2 3" key="1">
    <citation type="journal article" date="2020" name="Sci. Rep.">
        <title>A novel cyanobacterial geosmin producer, revising GeoA distribution and dispersion patterns in Bacteria.</title>
        <authorList>
            <person name="Churro C."/>
            <person name="Semedo-Aguiar A.P."/>
            <person name="Silva A.D."/>
            <person name="Pereira-Leal J.B."/>
            <person name="Leite R.B."/>
        </authorList>
    </citation>
    <scope>NUCLEOTIDE SEQUENCE [LARGE SCALE GENOMIC DNA]</scope>
    <source>
        <strain evidence="2 3">IPMA8</strain>
    </source>
</reference>
<dbReference type="Gene3D" id="3.30.420.10">
    <property type="entry name" value="Ribonuclease H-like superfamily/Ribonuclease H"/>
    <property type="match status" value="1"/>
</dbReference>
<dbReference type="InterPro" id="IPR036397">
    <property type="entry name" value="RNaseH_sf"/>
</dbReference>
<evidence type="ECO:0000259" key="1">
    <source>
        <dbReference type="Pfam" id="PF13358"/>
    </source>
</evidence>
<dbReference type="InterPro" id="IPR038717">
    <property type="entry name" value="Tc1-like_DDE_dom"/>
</dbReference>
<comment type="caution">
    <text evidence="2">The sequence shown here is derived from an EMBL/GenBank/DDBJ whole genome shotgun (WGS) entry which is preliminary data.</text>
</comment>
<proteinExistence type="predicted"/>
<organism evidence="2 3">
    <name type="scientific">Microcoleus asticus IPMA8</name>
    <dbReference type="NCBI Taxonomy" id="2563858"/>
    <lineage>
        <taxon>Bacteria</taxon>
        <taxon>Bacillati</taxon>
        <taxon>Cyanobacteriota</taxon>
        <taxon>Cyanophyceae</taxon>
        <taxon>Oscillatoriophycideae</taxon>
        <taxon>Oscillatoriales</taxon>
        <taxon>Microcoleaceae</taxon>
        <taxon>Microcoleus</taxon>
        <taxon>Microcoleus asticus</taxon>
    </lineage>
</organism>
<evidence type="ECO:0000313" key="3">
    <source>
        <dbReference type="Proteomes" id="UP000702425"/>
    </source>
</evidence>
<dbReference type="EMBL" id="SRRZ01000021">
    <property type="protein sequence ID" value="NQE33885.1"/>
    <property type="molecule type" value="Genomic_DNA"/>
</dbReference>
<name>A0ABX2CWF6_9CYAN</name>
<evidence type="ECO:0000313" key="2">
    <source>
        <dbReference type="EMBL" id="NQE33885.1"/>
    </source>
</evidence>
<sequence>MLEWAAAAGEIDLKYLDESGFCAWSEAGYTYYKRGEQKRLEQTLRRGRRLSIVGLLQPEISFVYGLVIGGVDRKAYIKMMESEARSAERSKRIRVIVQDNGPIHRCHEVQKLWSKWEKQGLYILFLPKYCSEMNPIELEWQHIKKDELAGQMFEDELELAYAVINGVEARGKKGNYSTKRIKLRAIVFLNLLLHTYEFSRRLTYLKSKI</sequence>
<dbReference type="Pfam" id="PF13358">
    <property type="entry name" value="DDE_3"/>
    <property type="match status" value="1"/>
</dbReference>
<gene>
    <name evidence="2" type="ORF">E5S67_01607</name>
</gene>
<feature type="domain" description="Tc1-like transposase DDE" evidence="1">
    <location>
        <begin position="13"/>
        <end position="158"/>
    </location>
</feature>
<accession>A0ABX2CWF6</accession>
<protein>
    <recommendedName>
        <fullName evidence="1">Tc1-like transposase DDE domain-containing protein</fullName>
    </recommendedName>
</protein>
<keyword evidence="3" id="KW-1185">Reference proteome</keyword>
<dbReference type="Proteomes" id="UP000702425">
    <property type="component" value="Unassembled WGS sequence"/>
</dbReference>